<proteinExistence type="inferred from homology"/>
<keyword evidence="3" id="KW-0732">Signal</keyword>
<dbReference type="PANTHER" id="PTHR43620">
    <property type="entry name" value="GLYCEROPHOSPHORYL DIESTER PHOSPHODIESTERASE"/>
    <property type="match status" value="1"/>
</dbReference>
<dbReference type="InterPro" id="IPR030395">
    <property type="entry name" value="GP_PDE_dom"/>
</dbReference>
<organism evidence="8 9">
    <name type="scientific">Brassica napus</name>
    <name type="common">Rape</name>
    <dbReference type="NCBI Taxonomy" id="3708"/>
    <lineage>
        <taxon>Eukaryota</taxon>
        <taxon>Viridiplantae</taxon>
        <taxon>Streptophyta</taxon>
        <taxon>Embryophyta</taxon>
        <taxon>Tracheophyta</taxon>
        <taxon>Spermatophyta</taxon>
        <taxon>Magnoliopsida</taxon>
        <taxon>eudicotyledons</taxon>
        <taxon>Gunneridae</taxon>
        <taxon>Pentapetalae</taxon>
        <taxon>rosids</taxon>
        <taxon>malvids</taxon>
        <taxon>Brassicales</taxon>
        <taxon>Brassicaceae</taxon>
        <taxon>Brassiceae</taxon>
        <taxon>Brassica</taxon>
    </lineage>
</organism>
<accession>A0ABQ8ELZ2</accession>
<dbReference type="Proteomes" id="UP000824890">
    <property type="component" value="Unassembled WGS sequence"/>
</dbReference>
<feature type="non-terminal residue" evidence="8">
    <location>
        <position position="308"/>
    </location>
</feature>
<dbReference type="PROSITE" id="PS51704">
    <property type="entry name" value="GP_PDE"/>
    <property type="match status" value="1"/>
</dbReference>
<comment type="similarity">
    <text evidence="1">Belongs to the glycerophosphoryl diester phosphodiesterase family.</text>
</comment>
<dbReference type="PANTHER" id="PTHR43620:SF7">
    <property type="entry name" value="GLYCEROPHOSPHODIESTER PHOSPHODIESTERASE GDPD5-RELATED"/>
    <property type="match status" value="1"/>
</dbReference>
<dbReference type="SUPFAM" id="SSF51695">
    <property type="entry name" value="PLC-like phosphodiesterases"/>
    <property type="match status" value="1"/>
</dbReference>
<gene>
    <name evidence="8" type="ORF">HID58_002329</name>
</gene>
<evidence type="ECO:0000313" key="9">
    <source>
        <dbReference type="Proteomes" id="UP000824890"/>
    </source>
</evidence>
<dbReference type="EMBL" id="JAGKQM010000001">
    <property type="protein sequence ID" value="KAH0942692.1"/>
    <property type="molecule type" value="Genomic_DNA"/>
</dbReference>
<sequence length="308" mass="34736">MRHCIRKKCASSNKCINICPLLIPRRSAHDVIDCSVQMSGDSIPICLSSIDLGNITTVSQYPISFEKPVPEISSVSGTYTFSITWSEIQSLTRKSLFKSYISILGSVFRFLSSSTWQITPPLLTYLREKQGLDVVKAVLDTLTETGYSNSITTKVIIQSTNSSLTSRSRADRRLCTKLKKPPASAVVIGKSSVFPEIDGFVTGQTNVVERLQKSQLPVYVELFQNEFVSQPFDFFSEATIEINSYVTGPGINGIMTEFPFKAERYRKMKLQPRFSQMLMSLGHHYLRLHQPLHQHLVDKPESLFLFSF</sequence>
<name>A0ABQ8ELZ2_BRANA</name>
<dbReference type="Gene3D" id="3.20.20.190">
    <property type="entry name" value="Phosphatidylinositol (PI) phosphodiesterase"/>
    <property type="match status" value="1"/>
</dbReference>
<evidence type="ECO:0000256" key="4">
    <source>
        <dbReference type="ARBA" id="ARBA00022798"/>
    </source>
</evidence>
<comment type="caution">
    <text evidence="8">The sequence shown here is derived from an EMBL/GenBank/DDBJ whole genome shotgun (WGS) entry which is preliminary data.</text>
</comment>
<keyword evidence="9" id="KW-1185">Reference proteome</keyword>
<evidence type="ECO:0000313" key="8">
    <source>
        <dbReference type="EMBL" id="KAH0942692.1"/>
    </source>
</evidence>
<evidence type="ECO:0000256" key="3">
    <source>
        <dbReference type="ARBA" id="ARBA00022729"/>
    </source>
</evidence>
<evidence type="ECO:0000256" key="6">
    <source>
        <dbReference type="ARBA" id="ARBA00047512"/>
    </source>
</evidence>
<evidence type="ECO:0000259" key="7">
    <source>
        <dbReference type="PROSITE" id="PS51704"/>
    </source>
</evidence>
<keyword evidence="5" id="KW-0378">Hydrolase</keyword>
<evidence type="ECO:0000256" key="1">
    <source>
        <dbReference type="ARBA" id="ARBA00007277"/>
    </source>
</evidence>
<reference evidence="8 9" key="1">
    <citation type="submission" date="2021-05" db="EMBL/GenBank/DDBJ databases">
        <title>Genome Assembly of Synthetic Allotetraploid Brassica napus Reveals Homoeologous Exchanges between Subgenomes.</title>
        <authorList>
            <person name="Davis J.T."/>
        </authorList>
    </citation>
    <scope>NUCLEOTIDE SEQUENCE [LARGE SCALE GENOMIC DNA]</scope>
    <source>
        <strain evidence="9">cv. Da-Ae</strain>
        <tissue evidence="8">Seedling</tissue>
    </source>
</reference>
<dbReference type="Pfam" id="PF03009">
    <property type="entry name" value="GDPD"/>
    <property type="match status" value="1"/>
</dbReference>
<dbReference type="InterPro" id="IPR017946">
    <property type="entry name" value="PLC-like_Pdiesterase_TIM-brl"/>
</dbReference>
<protein>
    <recommendedName>
        <fullName evidence="2">glycerophosphodiester phosphodiesterase</fullName>
        <ecNumber evidence="2">3.1.4.46</ecNumber>
    </recommendedName>
</protein>
<comment type="catalytic activity">
    <reaction evidence="6">
        <text>a sn-glycero-3-phosphodiester + H2O = an alcohol + sn-glycerol 3-phosphate + H(+)</text>
        <dbReference type="Rhea" id="RHEA:12969"/>
        <dbReference type="ChEBI" id="CHEBI:15377"/>
        <dbReference type="ChEBI" id="CHEBI:15378"/>
        <dbReference type="ChEBI" id="CHEBI:30879"/>
        <dbReference type="ChEBI" id="CHEBI:57597"/>
        <dbReference type="ChEBI" id="CHEBI:83408"/>
        <dbReference type="EC" id="3.1.4.46"/>
    </reaction>
</comment>
<feature type="domain" description="GP-PDE" evidence="7">
    <location>
        <begin position="1"/>
        <end position="266"/>
    </location>
</feature>
<keyword evidence="4" id="KW-0319">Glycerol metabolism</keyword>
<evidence type="ECO:0000256" key="2">
    <source>
        <dbReference type="ARBA" id="ARBA00012247"/>
    </source>
</evidence>
<evidence type="ECO:0000256" key="5">
    <source>
        <dbReference type="ARBA" id="ARBA00022801"/>
    </source>
</evidence>
<dbReference type="EC" id="3.1.4.46" evidence="2"/>